<dbReference type="InterPro" id="IPR011034">
    <property type="entry name" value="Formyl_transferase-like_C_sf"/>
</dbReference>
<dbReference type="CDD" id="cd08646">
    <property type="entry name" value="FMT_core_Met-tRNA-FMT_N"/>
    <property type="match status" value="1"/>
</dbReference>
<reference evidence="11 12" key="1">
    <citation type="submission" date="2020-08" db="EMBL/GenBank/DDBJ databases">
        <title>Genomic Encyclopedia of Type Strains, Phase IV (KMG-IV): sequencing the most valuable type-strain genomes for metagenomic binning, comparative biology and taxonomic classification.</title>
        <authorList>
            <person name="Goeker M."/>
        </authorList>
    </citation>
    <scope>NUCLEOTIDE SEQUENCE [LARGE SCALE GENOMIC DNA]</scope>
    <source>
        <strain evidence="11 12">DSM 14925</strain>
    </source>
</reference>
<dbReference type="EMBL" id="JACHHV010000003">
    <property type="protein sequence ID" value="MBB5887466.1"/>
    <property type="molecule type" value="Genomic_DNA"/>
</dbReference>
<dbReference type="GO" id="GO:0004479">
    <property type="term" value="F:methionyl-tRNA formyltransferase activity"/>
    <property type="evidence" value="ECO:0007669"/>
    <property type="project" value="UniProtKB-UniRule"/>
</dbReference>
<dbReference type="InterPro" id="IPR005794">
    <property type="entry name" value="Fmt"/>
</dbReference>
<feature type="domain" description="Formyl transferase N-terminal" evidence="9">
    <location>
        <begin position="4"/>
        <end position="182"/>
    </location>
</feature>
<dbReference type="SUPFAM" id="SSF53328">
    <property type="entry name" value="Formyltransferase"/>
    <property type="match status" value="1"/>
</dbReference>
<evidence type="ECO:0000256" key="6">
    <source>
        <dbReference type="ARBA" id="ARBA00022917"/>
    </source>
</evidence>
<dbReference type="Gene3D" id="3.10.25.10">
    <property type="entry name" value="Formyl transferase, C-terminal domain"/>
    <property type="match status" value="1"/>
</dbReference>
<dbReference type="PROSITE" id="PS00373">
    <property type="entry name" value="GART"/>
    <property type="match status" value="1"/>
</dbReference>
<sequence length="312" mass="33883">MTIKIIFMGTIDFSATVLAGLLTDGRYEVLAVCTQPDRKIGRKQILTSTPVKELALKYEIPVYQPEKLSRSEEMTEMMRLGAEGIVTAAFGQFLPSKLLDSVKFAVNVHGSLLPWGRGGAPIQRAIMAGHKEIGVTIIEMVKAMDAGRMLGQKSIPVLDNDNAGSMFEKLAIVGRDLLLEVLPNYLSGDLIPEVQDENQVVITPNIAPEEEIIDWTKSATEILNLVRGLAPAPGAYTLLNGQRFKIYDASVVEGKGAPGELVDKTKTSVKIGTGKGLLELKKVQPFGKTQMSVIDYLNGVGRELKVGDKFGK</sequence>
<keyword evidence="5 8" id="KW-0808">Transferase</keyword>
<dbReference type="Pfam" id="PF02911">
    <property type="entry name" value="Formyl_trans_C"/>
    <property type="match status" value="1"/>
</dbReference>
<evidence type="ECO:0000259" key="10">
    <source>
        <dbReference type="Pfam" id="PF02911"/>
    </source>
</evidence>
<dbReference type="Gene3D" id="3.40.50.170">
    <property type="entry name" value="Formyl transferase, N-terminal domain"/>
    <property type="match status" value="1"/>
</dbReference>
<feature type="domain" description="Formyl transferase C-terminal" evidence="10">
    <location>
        <begin position="205"/>
        <end position="300"/>
    </location>
</feature>
<keyword evidence="12" id="KW-1185">Reference proteome</keyword>
<evidence type="ECO:0000256" key="1">
    <source>
        <dbReference type="ARBA" id="ARBA00002606"/>
    </source>
</evidence>
<dbReference type="NCBIfam" id="TIGR00460">
    <property type="entry name" value="fmt"/>
    <property type="match status" value="1"/>
</dbReference>
<dbReference type="GO" id="GO:0005829">
    <property type="term" value="C:cytosol"/>
    <property type="evidence" value="ECO:0007669"/>
    <property type="project" value="TreeGrafter"/>
</dbReference>
<keyword evidence="6 8" id="KW-0648">Protein biosynthesis</keyword>
<dbReference type="InterPro" id="IPR005793">
    <property type="entry name" value="Formyl_trans_C"/>
</dbReference>
<evidence type="ECO:0000256" key="3">
    <source>
        <dbReference type="ARBA" id="ARBA00012261"/>
    </source>
</evidence>
<dbReference type="HAMAP" id="MF_00182">
    <property type="entry name" value="Formyl_trans"/>
    <property type="match status" value="1"/>
</dbReference>
<dbReference type="PANTHER" id="PTHR11138:SF5">
    <property type="entry name" value="METHIONYL-TRNA FORMYLTRANSFERASE, MITOCHONDRIAL"/>
    <property type="match status" value="1"/>
</dbReference>
<dbReference type="InterPro" id="IPR041711">
    <property type="entry name" value="Met-tRNA-FMT_N"/>
</dbReference>
<evidence type="ECO:0000256" key="8">
    <source>
        <dbReference type="HAMAP-Rule" id="MF_00182"/>
    </source>
</evidence>
<comment type="catalytic activity">
    <reaction evidence="7 8">
        <text>L-methionyl-tRNA(fMet) + (6R)-10-formyltetrahydrofolate = N-formyl-L-methionyl-tRNA(fMet) + (6S)-5,6,7,8-tetrahydrofolate + H(+)</text>
        <dbReference type="Rhea" id="RHEA:24380"/>
        <dbReference type="Rhea" id="RHEA-COMP:9952"/>
        <dbReference type="Rhea" id="RHEA-COMP:9953"/>
        <dbReference type="ChEBI" id="CHEBI:15378"/>
        <dbReference type="ChEBI" id="CHEBI:57453"/>
        <dbReference type="ChEBI" id="CHEBI:78530"/>
        <dbReference type="ChEBI" id="CHEBI:78844"/>
        <dbReference type="ChEBI" id="CHEBI:195366"/>
        <dbReference type="EC" id="2.1.2.9"/>
    </reaction>
</comment>
<name>A0A841C0P0_9LACT</name>
<proteinExistence type="inferred from homology"/>
<dbReference type="AlphaFoldDB" id="A0A841C0P0"/>
<dbReference type="EC" id="2.1.2.9" evidence="3 8"/>
<dbReference type="InterPro" id="IPR002376">
    <property type="entry name" value="Formyl_transf_N"/>
</dbReference>
<protein>
    <recommendedName>
        <fullName evidence="4 8">Methionyl-tRNA formyltransferase</fullName>
        <ecNumber evidence="3 8">2.1.2.9</ecNumber>
    </recommendedName>
</protein>
<dbReference type="CDD" id="cd08704">
    <property type="entry name" value="Met_tRNA_FMT_C"/>
    <property type="match status" value="1"/>
</dbReference>
<comment type="caution">
    <text evidence="11">The sequence shown here is derived from an EMBL/GenBank/DDBJ whole genome shotgun (WGS) entry which is preliminary data.</text>
</comment>
<dbReference type="PANTHER" id="PTHR11138">
    <property type="entry name" value="METHIONYL-TRNA FORMYLTRANSFERASE"/>
    <property type="match status" value="1"/>
</dbReference>
<evidence type="ECO:0000313" key="11">
    <source>
        <dbReference type="EMBL" id="MBB5887466.1"/>
    </source>
</evidence>
<evidence type="ECO:0000256" key="7">
    <source>
        <dbReference type="ARBA" id="ARBA00048558"/>
    </source>
</evidence>
<comment type="function">
    <text evidence="1 8">Attaches a formyl group to the free amino group of methionyl-tRNA(fMet). The formyl group appears to play a dual role in the initiator identity of N-formylmethionyl-tRNA by promoting its recognition by IF2 and preventing the misappropriation of this tRNA by the elongation apparatus.</text>
</comment>
<dbReference type="SUPFAM" id="SSF50486">
    <property type="entry name" value="FMT C-terminal domain-like"/>
    <property type="match status" value="1"/>
</dbReference>
<organism evidence="11 12">
    <name type="scientific">Lactovum miscens</name>
    <dbReference type="NCBI Taxonomy" id="190387"/>
    <lineage>
        <taxon>Bacteria</taxon>
        <taxon>Bacillati</taxon>
        <taxon>Bacillota</taxon>
        <taxon>Bacilli</taxon>
        <taxon>Lactobacillales</taxon>
        <taxon>Streptococcaceae</taxon>
        <taxon>Lactovum</taxon>
    </lineage>
</organism>
<comment type="similarity">
    <text evidence="2 8">Belongs to the Fmt family.</text>
</comment>
<dbReference type="InterPro" id="IPR037022">
    <property type="entry name" value="Formyl_trans_C_sf"/>
</dbReference>
<dbReference type="Proteomes" id="UP000562464">
    <property type="component" value="Unassembled WGS sequence"/>
</dbReference>
<evidence type="ECO:0000256" key="4">
    <source>
        <dbReference type="ARBA" id="ARBA00016014"/>
    </source>
</evidence>
<feature type="binding site" evidence="8">
    <location>
        <begin position="111"/>
        <end position="114"/>
    </location>
    <ligand>
        <name>(6S)-5,6,7,8-tetrahydrofolate</name>
        <dbReference type="ChEBI" id="CHEBI:57453"/>
    </ligand>
</feature>
<dbReference type="InterPro" id="IPR001555">
    <property type="entry name" value="GART_AS"/>
</dbReference>
<evidence type="ECO:0000259" key="9">
    <source>
        <dbReference type="Pfam" id="PF00551"/>
    </source>
</evidence>
<evidence type="ECO:0000313" key="12">
    <source>
        <dbReference type="Proteomes" id="UP000562464"/>
    </source>
</evidence>
<dbReference type="InterPro" id="IPR036477">
    <property type="entry name" value="Formyl_transf_N_sf"/>
</dbReference>
<gene>
    <name evidence="8" type="primary">fmt</name>
    <name evidence="11" type="ORF">HNQ37_000336</name>
</gene>
<dbReference type="Pfam" id="PF00551">
    <property type="entry name" value="Formyl_trans_N"/>
    <property type="match status" value="1"/>
</dbReference>
<dbReference type="RefSeq" id="WP_183538674.1">
    <property type="nucleotide sequence ID" value="NZ_JACHHV010000003.1"/>
</dbReference>
<evidence type="ECO:0000256" key="5">
    <source>
        <dbReference type="ARBA" id="ARBA00022679"/>
    </source>
</evidence>
<dbReference type="InterPro" id="IPR044135">
    <property type="entry name" value="Met-tRNA-FMT_C"/>
</dbReference>
<evidence type="ECO:0000256" key="2">
    <source>
        <dbReference type="ARBA" id="ARBA00010699"/>
    </source>
</evidence>
<accession>A0A841C0P0</accession>